<protein>
    <recommendedName>
        <fullName evidence="2">LTD domain-containing protein</fullName>
    </recommendedName>
</protein>
<feature type="chain" id="PRO_5031342077" description="LTD domain-containing protein" evidence="1">
    <location>
        <begin position="26"/>
        <end position="223"/>
    </location>
</feature>
<evidence type="ECO:0000313" key="4">
    <source>
        <dbReference type="Proteomes" id="UP000518288"/>
    </source>
</evidence>
<dbReference type="Proteomes" id="UP000518288">
    <property type="component" value="Unassembled WGS sequence"/>
</dbReference>
<dbReference type="InterPro" id="IPR013424">
    <property type="entry name" value="Ice-binding_C"/>
</dbReference>
<keyword evidence="1" id="KW-0732">Signal</keyword>
<dbReference type="InterPro" id="IPR036415">
    <property type="entry name" value="Lamin_tail_dom_sf"/>
</dbReference>
<dbReference type="InterPro" id="IPR001322">
    <property type="entry name" value="Lamin_tail_dom"/>
</dbReference>
<feature type="domain" description="LTD" evidence="2">
    <location>
        <begin position="19"/>
        <end position="151"/>
    </location>
</feature>
<gene>
    <name evidence="3" type="ORF">BDD16_000475</name>
</gene>
<dbReference type="EMBL" id="JACCFH010000001">
    <property type="protein sequence ID" value="NYG31489.1"/>
    <property type="molecule type" value="Genomic_DNA"/>
</dbReference>
<feature type="signal peptide" evidence="1">
    <location>
        <begin position="1"/>
        <end position="25"/>
    </location>
</feature>
<accession>A0A7Y9QVN5</accession>
<dbReference type="SUPFAM" id="SSF74853">
    <property type="entry name" value="Lamin A/C globular tail domain"/>
    <property type="match status" value="1"/>
</dbReference>
<proteinExistence type="predicted"/>
<name>A0A7Y9QVN5_9BURK</name>
<reference evidence="3 4" key="1">
    <citation type="submission" date="2020-07" db="EMBL/GenBank/DDBJ databases">
        <title>Genomic Encyclopedia of Archaeal and Bacterial Type Strains, Phase II (KMG-II): from individual species to whole genera.</title>
        <authorList>
            <person name="Goeker M."/>
        </authorList>
    </citation>
    <scope>NUCLEOTIDE SEQUENCE [LARGE SCALE GENOMIC DNA]</scope>
    <source>
        <strain evidence="3 4">DSM 21226</strain>
    </source>
</reference>
<evidence type="ECO:0000259" key="2">
    <source>
        <dbReference type="PROSITE" id="PS51841"/>
    </source>
</evidence>
<dbReference type="Pfam" id="PF00932">
    <property type="entry name" value="LTD"/>
    <property type="match status" value="1"/>
</dbReference>
<evidence type="ECO:0000313" key="3">
    <source>
        <dbReference type="EMBL" id="NYG31489.1"/>
    </source>
</evidence>
<keyword evidence="4" id="KW-1185">Reference proteome</keyword>
<dbReference type="AlphaFoldDB" id="A0A7Y9QVN5"/>
<dbReference type="PROSITE" id="PS51841">
    <property type="entry name" value="LTD"/>
    <property type="match status" value="1"/>
</dbReference>
<sequence length="223" mass="22225">MASQRFPLTGLVAAVLALSSTFAQADVRITEVAPWSSGNSPVGADWFELTNTGASALDLTGWKVDDSSAAFASAVALSGLTSLAAGQSAVFVEGTTTTAATFVSTWFGASAPAGFAIGYYSGAGIGLSATADAVNIFNAAGVLQAGVTFGASDAVSPYQTFDNAAGLNGVTLTQLSVAGIQGAFVAMNSLTDIGSPGVVPEPESYALMLAGLGVLGLVARRQR</sequence>
<dbReference type="RefSeq" id="WP_179632478.1">
    <property type="nucleotide sequence ID" value="NZ_JACCFH010000001.1"/>
</dbReference>
<dbReference type="Pfam" id="PF07589">
    <property type="entry name" value="PEP-CTERM"/>
    <property type="match status" value="1"/>
</dbReference>
<comment type="caution">
    <text evidence="3">The sequence shown here is derived from an EMBL/GenBank/DDBJ whole genome shotgun (WGS) entry which is preliminary data.</text>
</comment>
<dbReference type="NCBIfam" id="TIGR02595">
    <property type="entry name" value="PEP_CTERM"/>
    <property type="match status" value="1"/>
</dbReference>
<evidence type="ECO:0000256" key="1">
    <source>
        <dbReference type="SAM" id="SignalP"/>
    </source>
</evidence>
<organism evidence="3 4">
    <name type="scientific">Sphaerotilus montanus</name>
    <dbReference type="NCBI Taxonomy" id="522889"/>
    <lineage>
        <taxon>Bacteria</taxon>
        <taxon>Pseudomonadati</taxon>
        <taxon>Pseudomonadota</taxon>
        <taxon>Betaproteobacteria</taxon>
        <taxon>Burkholderiales</taxon>
        <taxon>Sphaerotilaceae</taxon>
        <taxon>Sphaerotilus</taxon>
    </lineage>
</organism>